<dbReference type="GO" id="GO:0046914">
    <property type="term" value="F:transition metal ion binding"/>
    <property type="evidence" value="ECO:0007669"/>
    <property type="project" value="InterPro"/>
</dbReference>
<dbReference type="GO" id="GO:0016787">
    <property type="term" value="F:hydrolase activity"/>
    <property type="evidence" value="ECO:0007669"/>
    <property type="project" value="UniProtKB-KW"/>
</dbReference>
<dbReference type="OrthoDB" id="269067at2"/>
<name>A0A517U471_9BACT</name>
<dbReference type="NCBIfam" id="TIGR03122">
    <property type="entry name" value="one_C_dehyd_C"/>
    <property type="match status" value="1"/>
</dbReference>
<keyword evidence="2" id="KW-0378">Hydrolase</keyword>
<dbReference type="SUPFAM" id="SSF69336">
    <property type="entry name" value="Alpha subunit of glutamate synthase, C-terminal domain"/>
    <property type="match status" value="1"/>
</dbReference>
<dbReference type="GO" id="GO:0015948">
    <property type="term" value="P:methanogenesis"/>
    <property type="evidence" value="ECO:0007669"/>
    <property type="project" value="InterPro"/>
</dbReference>
<accession>A0A517U471</accession>
<organism evidence="2 3">
    <name type="scientific">Lacipirellula limnantheis</name>
    <dbReference type="NCBI Taxonomy" id="2528024"/>
    <lineage>
        <taxon>Bacteria</taxon>
        <taxon>Pseudomonadati</taxon>
        <taxon>Planctomycetota</taxon>
        <taxon>Planctomycetia</taxon>
        <taxon>Pirellulales</taxon>
        <taxon>Lacipirellulaceae</taxon>
        <taxon>Lacipirellula</taxon>
    </lineage>
</organism>
<dbReference type="Pfam" id="PF01493">
    <property type="entry name" value="GXGXG"/>
    <property type="match status" value="1"/>
</dbReference>
<reference evidence="2 3" key="1">
    <citation type="submission" date="2019-02" db="EMBL/GenBank/DDBJ databases">
        <title>Deep-cultivation of Planctomycetes and their phenomic and genomic characterization uncovers novel biology.</title>
        <authorList>
            <person name="Wiegand S."/>
            <person name="Jogler M."/>
            <person name="Boedeker C."/>
            <person name="Pinto D."/>
            <person name="Vollmers J."/>
            <person name="Rivas-Marin E."/>
            <person name="Kohn T."/>
            <person name="Peeters S.H."/>
            <person name="Heuer A."/>
            <person name="Rast P."/>
            <person name="Oberbeckmann S."/>
            <person name="Bunk B."/>
            <person name="Jeske O."/>
            <person name="Meyerdierks A."/>
            <person name="Storesund J.E."/>
            <person name="Kallscheuer N."/>
            <person name="Luecker S."/>
            <person name="Lage O.M."/>
            <person name="Pohl T."/>
            <person name="Merkel B.J."/>
            <person name="Hornburger P."/>
            <person name="Mueller R.-W."/>
            <person name="Bruemmer F."/>
            <person name="Labrenz M."/>
            <person name="Spormann A.M."/>
            <person name="Op den Camp H."/>
            <person name="Overmann J."/>
            <person name="Amann R."/>
            <person name="Jetten M.S.M."/>
            <person name="Mascher T."/>
            <person name="Medema M.H."/>
            <person name="Devos D.P."/>
            <person name="Kaster A.-K."/>
            <person name="Ovreas L."/>
            <person name="Rohde M."/>
            <person name="Galperin M.Y."/>
            <person name="Jogler C."/>
        </authorList>
    </citation>
    <scope>NUCLEOTIDE SEQUENCE [LARGE SCALE GENOMIC DNA]</scope>
    <source>
        <strain evidence="2 3">I41</strain>
    </source>
</reference>
<dbReference type="RefSeq" id="WP_145435074.1">
    <property type="nucleotide sequence ID" value="NZ_CP036339.1"/>
</dbReference>
<dbReference type="InterPro" id="IPR002489">
    <property type="entry name" value="Glu_synth_asu_C"/>
</dbReference>
<gene>
    <name evidence="2" type="primary">fhcC</name>
    <name evidence="2" type="ORF">I41_46320</name>
</gene>
<dbReference type="Proteomes" id="UP000317909">
    <property type="component" value="Chromosome"/>
</dbReference>
<keyword evidence="2" id="KW-0808">Transferase</keyword>
<dbReference type="InterPro" id="IPR017550">
    <property type="entry name" value="Formylmethanofuran_DH_suC"/>
</dbReference>
<protein>
    <submittedName>
        <fullName evidence="2">Formyltransferase/hydrolase complex Fhc subunit C</fullName>
    </submittedName>
</protein>
<dbReference type="EMBL" id="CP036339">
    <property type="protein sequence ID" value="QDT75422.1"/>
    <property type="molecule type" value="Genomic_DNA"/>
</dbReference>
<evidence type="ECO:0000313" key="2">
    <source>
        <dbReference type="EMBL" id="QDT75422.1"/>
    </source>
</evidence>
<dbReference type="AlphaFoldDB" id="A0A517U471"/>
<evidence type="ECO:0000259" key="1">
    <source>
        <dbReference type="Pfam" id="PF01493"/>
    </source>
</evidence>
<dbReference type="KEGG" id="llh:I41_46320"/>
<dbReference type="GO" id="GO:0016740">
    <property type="term" value="F:transferase activity"/>
    <property type="evidence" value="ECO:0007669"/>
    <property type="project" value="UniProtKB-KW"/>
</dbReference>
<feature type="domain" description="Glutamate synthase alpha subunit C-terminal" evidence="1">
    <location>
        <begin position="95"/>
        <end position="206"/>
    </location>
</feature>
<dbReference type="GO" id="GO:0018493">
    <property type="term" value="F:formylmethanofuran dehydrogenase activity"/>
    <property type="evidence" value="ECO:0007669"/>
    <property type="project" value="InterPro"/>
</dbReference>
<dbReference type="PANTHER" id="PTHR39673:SF5">
    <property type="entry name" value="TUNGSTEN-CONTAINING FORMYLMETHANOFURAN DEHYDROGENASE 2 SUBUNIT C"/>
    <property type="match status" value="1"/>
</dbReference>
<sequence>MTLRLINRVDDQIPIEMPGLTPGLLARLSLDEIRRMPVRRGSREVLLGDLFLVNGDPTDEEWMVAGDCRNVHGMGSGSGSGSIVVLGPIGPRAGFAMRGGRIEICGNAGDWLGAEMRGGVIRVRGTAGSHVGAATPGAKRGMAGGTILIDGNAGDEVGVRMRRGLIAVAGSAGANLGFRMLAGTILVFGSTGPHVGMGMRRGTIGVFGSPPPTLLPTFQSGYHGPLPMLRMLQPQLASESFAPEQLSQLATAVELFHGDTLQLGRGEVLLAQ</sequence>
<keyword evidence="3" id="KW-1185">Reference proteome</keyword>
<proteinExistence type="predicted"/>
<dbReference type="PANTHER" id="PTHR39673">
    <property type="entry name" value="TUNGSTEN FORMYLMETHANOFURAN DEHYDROGENASE, SUBUNIT C (FWDC)"/>
    <property type="match status" value="1"/>
</dbReference>
<dbReference type="Gene3D" id="2.160.20.60">
    <property type="entry name" value="Glutamate synthase, alpha subunit, C-terminal domain"/>
    <property type="match status" value="1"/>
</dbReference>
<dbReference type="InterPro" id="IPR036485">
    <property type="entry name" value="Glu_synth_asu_C_sf"/>
</dbReference>
<evidence type="ECO:0000313" key="3">
    <source>
        <dbReference type="Proteomes" id="UP000317909"/>
    </source>
</evidence>